<protein>
    <submittedName>
        <fullName evidence="2">Uncharacterized protein</fullName>
    </submittedName>
</protein>
<evidence type="ECO:0000313" key="2">
    <source>
        <dbReference type="EMBL" id="CAD6218069.1"/>
    </source>
</evidence>
<comment type="caution">
    <text evidence="2">The sequence shown here is derived from an EMBL/GenBank/DDBJ whole genome shotgun (WGS) entry which is preliminary data.</text>
</comment>
<keyword evidence="3" id="KW-1185">Reference proteome</keyword>
<gene>
    <name evidence="2" type="ORF">NCGR_LOCUS11994</name>
</gene>
<proteinExistence type="predicted"/>
<organism evidence="2 3">
    <name type="scientific">Miscanthus lutarioriparius</name>
    <dbReference type="NCBI Taxonomy" id="422564"/>
    <lineage>
        <taxon>Eukaryota</taxon>
        <taxon>Viridiplantae</taxon>
        <taxon>Streptophyta</taxon>
        <taxon>Embryophyta</taxon>
        <taxon>Tracheophyta</taxon>
        <taxon>Spermatophyta</taxon>
        <taxon>Magnoliopsida</taxon>
        <taxon>Liliopsida</taxon>
        <taxon>Poales</taxon>
        <taxon>Poaceae</taxon>
        <taxon>PACMAD clade</taxon>
        <taxon>Panicoideae</taxon>
        <taxon>Andropogonodae</taxon>
        <taxon>Andropogoneae</taxon>
        <taxon>Saccharinae</taxon>
        <taxon>Miscanthus</taxon>
    </lineage>
</organism>
<dbReference type="Proteomes" id="UP000604825">
    <property type="component" value="Unassembled WGS sequence"/>
</dbReference>
<feature type="compositionally biased region" description="Basic and acidic residues" evidence="1">
    <location>
        <begin position="14"/>
        <end position="23"/>
    </location>
</feature>
<reference evidence="2" key="1">
    <citation type="submission" date="2020-10" db="EMBL/GenBank/DDBJ databases">
        <authorList>
            <person name="Han B."/>
            <person name="Lu T."/>
            <person name="Zhao Q."/>
            <person name="Huang X."/>
            <person name="Zhao Y."/>
        </authorList>
    </citation>
    <scope>NUCLEOTIDE SEQUENCE</scope>
</reference>
<sequence length="169" mass="17546">MERTRSFPSWKPSPKKDGPHDRGMGWGARGGARTAGVETGPRVRGVERGARSGARAAGVRDGPRGSDAALSSLFSPVAGKGSAEARDGGGCGAYTRARMLAGGRGGCGAHTPVAMAGAPVVLTGDAPSAAPFERRRFGRGGTKRREQGRFGWQTNGSHCRLKWSFHSSV</sequence>
<feature type="region of interest" description="Disordered" evidence="1">
    <location>
        <begin position="1"/>
        <end position="91"/>
    </location>
</feature>
<dbReference type="AlphaFoldDB" id="A0A811N564"/>
<accession>A0A811N564</accession>
<name>A0A811N564_9POAL</name>
<dbReference type="EMBL" id="CAJGYO010000003">
    <property type="protein sequence ID" value="CAD6218069.1"/>
    <property type="molecule type" value="Genomic_DNA"/>
</dbReference>
<evidence type="ECO:0000256" key="1">
    <source>
        <dbReference type="SAM" id="MobiDB-lite"/>
    </source>
</evidence>
<evidence type="ECO:0000313" key="3">
    <source>
        <dbReference type="Proteomes" id="UP000604825"/>
    </source>
</evidence>
<feature type="compositionally biased region" description="Low complexity" evidence="1">
    <location>
        <begin position="51"/>
        <end position="60"/>
    </location>
</feature>